<dbReference type="PROSITE" id="PS00211">
    <property type="entry name" value="ABC_TRANSPORTER_1"/>
    <property type="match status" value="1"/>
</dbReference>
<dbReference type="EMBL" id="ACRO01000006">
    <property type="protein sequence ID" value="EGF85756.1"/>
    <property type="molecule type" value="Genomic_DNA"/>
</dbReference>
<feature type="domain" description="ABC transporter" evidence="5">
    <location>
        <begin position="46"/>
        <end position="274"/>
    </location>
</feature>
<dbReference type="PANTHER" id="PTHR43335:SF8">
    <property type="entry name" value="ABC TRANSPORTER, ATP-BINDING PROTEIN"/>
    <property type="match status" value="1"/>
</dbReference>
<keyword evidence="4" id="KW-0067">ATP-binding</keyword>
<dbReference type="Gene3D" id="3.40.50.300">
    <property type="entry name" value="P-loop containing nucleotide triphosphate hydrolases"/>
    <property type="match status" value="1"/>
</dbReference>
<dbReference type="AlphaFoldDB" id="A0AA87B6G2"/>
<evidence type="ECO:0000313" key="7">
    <source>
        <dbReference type="Proteomes" id="UP000004773"/>
    </source>
</evidence>
<organism evidence="6 7">
    <name type="scientific">Gemella haemolysans M341</name>
    <dbReference type="NCBI Taxonomy" id="562981"/>
    <lineage>
        <taxon>Bacteria</taxon>
        <taxon>Bacillati</taxon>
        <taxon>Bacillota</taxon>
        <taxon>Bacilli</taxon>
        <taxon>Bacillales</taxon>
        <taxon>Gemellaceae</taxon>
        <taxon>Gemella</taxon>
    </lineage>
</organism>
<dbReference type="SMART" id="SM00382">
    <property type="entry name" value="AAA"/>
    <property type="match status" value="1"/>
</dbReference>
<evidence type="ECO:0000256" key="4">
    <source>
        <dbReference type="ARBA" id="ARBA00022840"/>
    </source>
</evidence>
<evidence type="ECO:0000259" key="5">
    <source>
        <dbReference type="PROSITE" id="PS50893"/>
    </source>
</evidence>
<dbReference type="RefSeq" id="WP_003146593.1">
    <property type="nucleotide sequence ID" value="NZ_GL883582.1"/>
</dbReference>
<dbReference type="PANTHER" id="PTHR43335">
    <property type="entry name" value="ABC TRANSPORTER, ATP-BINDING PROTEIN"/>
    <property type="match status" value="1"/>
</dbReference>
<keyword evidence="2" id="KW-0813">Transport</keyword>
<sequence>MTKISNFLIITLKEDTIQVGIYAPEEKNPGLEVGYRKRGIEMRNVVEIKELFKTIDKEEILSGINLQIAEGEIYGFLGPNGAGKTTLMKCMLTLSTITSGSIEIFGKSLQEHREEILSQIGSIIETPIFYENCTAKEVLKIHAQYMEKNITELDIMSSLSMVGLKNTTKKVKEFSLGMRQRLGLARAFLTKPRLLILDEPINGLDPIGIQEIRNLLLSLSKEHGITILISSHTLSEISQIADKIGVIKNGEMIEQISMKEIMRENIDLEEYFMSHFINKI</sequence>
<keyword evidence="3" id="KW-0547">Nucleotide-binding</keyword>
<accession>A0AA87B6G2</accession>
<name>A0AA87B6G2_9BACL</name>
<gene>
    <name evidence="6" type="ORF">HMPREF0428_00598</name>
</gene>
<dbReference type="InterPro" id="IPR017871">
    <property type="entry name" value="ABC_transporter-like_CS"/>
</dbReference>
<dbReference type="InterPro" id="IPR003593">
    <property type="entry name" value="AAA+_ATPase"/>
</dbReference>
<evidence type="ECO:0000256" key="1">
    <source>
        <dbReference type="ARBA" id="ARBA00005417"/>
    </source>
</evidence>
<dbReference type="SUPFAM" id="SSF52540">
    <property type="entry name" value="P-loop containing nucleoside triphosphate hydrolases"/>
    <property type="match status" value="1"/>
</dbReference>
<dbReference type="GO" id="GO:0005524">
    <property type="term" value="F:ATP binding"/>
    <property type="evidence" value="ECO:0007669"/>
    <property type="project" value="UniProtKB-KW"/>
</dbReference>
<dbReference type="Pfam" id="PF00005">
    <property type="entry name" value="ABC_tran"/>
    <property type="match status" value="1"/>
</dbReference>
<dbReference type="PROSITE" id="PS50893">
    <property type="entry name" value="ABC_TRANSPORTER_2"/>
    <property type="match status" value="1"/>
</dbReference>
<evidence type="ECO:0000256" key="2">
    <source>
        <dbReference type="ARBA" id="ARBA00022448"/>
    </source>
</evidence>
<proteinExistence type="inferred from homology"/>
<comment type="caution">
    <text evidence="6">The sequence shown here is derived from an EMBL/GenBank/DDBJ whole genome shotgun (WGS) entry which is preliminary data.</text>
</comment>
<evidence type="ECO:0000256" key="3">
    <source>
        <dbReference type="ARBA" id="ARBA00022741"/>
    </source>
</evidence>
<dbReference type="InterPro" id="IPR003439">
    <property type="entry name" value="ABC_transporter-like_ATP-bd"/>
</dbReference>
<dbReference type="Proteomes" id="UP000004773">
    <property type="component" value="Unassembled WGS sequence"/>
</dbReference>
<dbReference type="GO" id="GO:0016887">
    <property type="term" value="F:ATP hydrolysis activity"/>
    <property type="evidence" value="ECO:0007669"/>
    <property type="project" value="InterPro"/>
</dbReference>
<comment type="similarity">
    <text evidence="1">Belongs to the ABC transporter superfamily.</text>
</comment>
<evidence type="ECO:0000313" key="6">
    <source>
        <dbReference type="EMBL" id="EGF85756.1"/>
    </source>
</evidence>
<dbReference type="InterPro" id="IPR027417">
    <property type="entry name" value="P-loop_NTPase"/>
</dbReference>
<reference evidence="6 7" key="1">
    <citation type="submission" date="2011-03" db="EMBL/GenBank/DDBJ databases">
        <title>The Genome Sequence of Gemella haemolysans M341.</title>
        <authorList>
            <consortium name="The Broad Institute Genome Sequencing Platform"/>
            <consortium name="The Broad Institute Genome Sequencing Center for Infectious Disease"/>
            <person name="Earl A."/>
            <person name="Ward D."/>
            <person name="Feldgarden M."/>
            <person name="Gevers D."/>
            <person name="Sibley C.D."/>
            <person name="Field T.R."/>
            <person name="Grinwis M."/>
            <person name="Eshaghurshan C.S."/>
            <person name="Surette M.G."/>
            <person name="Young S.K."/>
            <person name="Zeng Q."/>
            <person name="Gargeya S."/>
            <person name="Fitzgerald M."/>
            <person name="Haas B."/>
            <person name="Abouelleil A."/>
            <person name="Alvarado L."/>
            <person name="Arachchi H.M."/>
            <person name="Berlin A."/>
            <person name="Brown A."/>
            <person name="Chapman S.B."/>
            <person name="Chen Z."/>
            <person name="Dunbar C."/>
            <person name="Freedman E."/>
            <person name="Gearin G."/>
            <person name="Gellesch M."/>
            <person name="Goldberg J."/>
            <person name="Griggs A."/>
            <person name="Gujja S."/>
            <person name="Heilman E.R."/>
            <person name="Heiman D."/>
            <person name="Howarth C."/>
            <person name="Larson L."/>
            <person name="Lui A."/>
            <person name="MacDonald P.J.P."/>
            <person name="Mehta T."/>
            <person name="Montmayeur A."/>
            <person name="Murphy C."/>
            <person name="Neiman D."/>
            <person name="Pearson M."/>
            <person name="Priest M."/>
            <person name="Roberts A."/>
            <person name="Saif S."/>
            <person name="Shea T."/>
            <person name="Shenoy N."/>
            <person name="Sisk P."/>
            <person name="Stolte C."/>
            <person name="Sykes S."/>
            <person name="White J."/>
            <person name="Yandava C."/>
            <person name="Wortman J."/>
            <person name="Nusbaum C."/>
            <person name="Birren B."/>
        </authorList>
    </citation>
    <scope>NUCLEOTIDE SEQUENCE [LARGE SCALE GENOMIC DNA]</scope>
    <source>
        <strain evidence="6 7">M341</strain>
    </source>
</reference>
<protein>
    <recommendedName>
        <fullName evidence="5">ABC transporter domain-containing protein</fullName>
    </recommendedName>
</protein>